<dbReference type="RefSeq" id="WP_245032524.1">
    <property type="nucleotide sequence ID" value="NZ_CP095075.1"/>
</dbReference>
<accession>A0ABY4HAV7</accession>
<keyword evidence="3" id="KW-1185">Reference proteome</keyword>
<dbReference type="Proteomes" id="UP000830326">
    <property type="component" value="Chromosome"/>
</dbReference>
<evidence type="ECO:0000313" key="2">
    <source>
        <dbReference type="EMBL" id="UOR12026.1"/>
    </source>
</evidence>
<organism evidence="2 3">
    <name type="scientific">Halobacillus amylolyticus</name>
    <dbReference type="NCBI Taxonomy" id="2932259"/>
    <lineage>
        <taxon>Bacteria</taxon>
        <taxon>Bacillati</taxon>
        <taxon>Bacillota</taxon>
        <taxon>Bacilli</taxon>
        <taxon>Bacillales</taxon>
        <taxon>Bacillaceae</taxon>
        <taxon>Halobacillus</taxon>
    </lineage>
</organism>
<evidence type="ECO:0000313" key="3">
    <source>
        <dbReference type="Proteomes" id="UP000830326"/>
    </source>
</evidence>
<gene>
    <name evidence="2" type="ORF">MUO15_00315</name>
</gene>
<evidence type="ECO:0000256" key="1">
    <source>
        <dbReference type="SAM" id="MobiDB-lite"/>
    </source>
</evidence>
<protein>
    <submittedName>
        <fullName evidence="2">Uncharacterized protein</fullName>
    </submittedName>
</protein>
<feature type="region of interest" description="Disordered" evidence="1">
    <location>
        <begin position="118"/>
        <end position="151"/>
    </location>
</feature>
<name>A0ABY4HAV7_9BACI</name>
<reference evidence="2" key="1">
    <citation type="submission" date="2022-04" db="EMBL/GenBank/DDBJ databases">
        <title>Halobacillus sp. isolated from saltern.</title>
        <authorList>
            <person name="Won M."/>
            <person name="Lee C.-M."/>
            <person name="Woen H.-Y."/>
            <person name="Kwon S.-W."/>
        </authorList>
    </citation>
    <scope>NUCLEOTIDE SEQUENCE</scope>
    <source>
        <strain evidence="2">SSHM10-5</strain>
    </source>
</reference>
<dbReference type="EMBL" id="CP095075">
    <property type="protein sequence ID" value="UOR12026.1"/>
    <property type="molecule type" value="Genomic_DNA"/>
</dbReference>
<feature type="compositionally biased region" description="Polar residues" evidence="1">
    <location>
        <begin position="140"/>
        <end position="151"/>
    </location>
</feature>
<proteinExistence type="predicted"/>
<sequence length="151" mass="17830">MRQRQNVTLHEETIRLIKEYQEQHHIRYPGEALDRMVAEWEEQQFKDHSQEYVMGLMAQRFQEVFSNEMKRLKLAANQSDKNTQVLLELMNGFAMDQNLESCVTTPIFESQAMKDAKEAVEERISNQRQKRISTRESQAHHSNQPSVHLAD</sequence>